<keyword evidence="2" id="KW-0479">Metal-binding</keyword>
<dbReference type="EMBL" id="BLVO01000004">
    <property type="protein sequence ID" value="GFM31901.1"/>
    <property type="molecule type" value="Genomic_DNA"/>
</dbReference>
<dbReference type="SUPFAM" id="SSF53187">
    <property type="entry name" value="Zn-dependent exopeptidases"/>
    <property type="match status" value="1"/>
</dbReference>
<dbReference type="Proteomes" id="UP000503840">
    <property type="component" value="Unassembled WGS sequence"/>
</dbReference>
<dbReference type="RefSeq" id="WP_174403592.1">
    <property type="nucleotide sequence ID" value="NZ_BLVO01000004.1"/>
</dbReference>
<comment type="cofactor">
    <cofactor evidence="2">
        <name>Mn(2+)</name>
        <dbReference type="ChEBI" id="CHEBI:29035"/>
    </cofactor>
    <text evidence="2">The Mn(2+) ion enhances activity.</text>
</comment>
<dbReference type="NCBIfam" id="TIGR01891">
    <property type="entry name" value="amidohydrolases"/>
    <property type="match status" value="1"/>
</dbReference>
<feature type="domain" description="Peptidase M20 dimerisation" evidence="3">
    <location>
        <begin position="187"/>
        <end position="278"/>
    </location>
</feature>
<feature type="binding site" evidence="2">
    <location>
        <position position="104"/>
    </location>
    <ligand>
        <name>Mn(2+)</name>
        <dbReference type="ChEBI" id="CHEBI:29035"/>
        <label>2</label>
    </ligand>
</feature>
<dbReference type="InterPro" id="IPR036264">
    <property type="entry name" value="Bact_exopeptidase_dim_dom"/>
</dbReference>
<sequence>MDIIRTLVHEHTPYLIETRRDLHRIPELAFEEVKTAAFVAQELENMGLAVRTGVAKTGVVAMLETGRPGPVVMLRADMDALPMTECTGLEFCSTHAGCMHACGHDTHMAILLTTAKVLCAMRDELCGTVKFVFQPAEEFPGGARPMINEGVLYSPKVDYCFGLHVWPGTPSGAVAVKSGPLMAAMDRFEVTIIGKGGHAAKPHECVDALEIGTQAVGALQRIISRQIDPVQPALLTVAVFNAGHAFNVIAETATFGGTLRTFDKGVRARWEARMRQVVGGICDAMGATYEFSFIDGYPPLINNPDMADVIRRAAAATAGKENVHEATPTMGGEDMAYYLEQVPGCFFFLGTGYEGAHPIHNPAFTVDEAALPVGVETFCRAVRELLVTE</sequence>
<keyword evidence="5" id="KW-1185">Reference proteome</keyword>
<keyword evidence="1" id="KW-0378">Hydrolase</keyword>
<dbReference type="PANTHER" id="PTHR11014:SF63">
    <property type="entry name" value="METALLOPEPTIDASE, PUTATIVE (AFU_ORTHOLOGUE AFUA_6G09600)-RELATED"/>
    <property type="match status" value="1"/>
</dbReference>
<feature type="binding site" evidence="2">
    <location>
        <position position="138"/>
    </location>
    <ligand>
        <name>Mn(2+)</name>
        <dbReference type="ChEBI" id="CHEBI:29035"/>
        <label>2</label>
    </ligand>
</feature>
<feature type="binding site" evidence="2">
    <location>
        <position position="102"/>
    </location>
    <ligand>
        <name>Mn(2+)</name>
        <dbReference type="ChEBI" id="CHEBI:29035"/>
        <label>2</label>
    </ligand>
</feature>
<accession>A0A7J0BFE0</accession>
<dbReference type="Pfam" id="PF01546">
    <property type="entry name" value="Peptidase_M20"/>
    <property type="match status" value="1"/>
</dbReference>
<dbReference type="SUPFAM" id="SSF55031">
    <property type="entry name" value="Bacterial exopeptidase dimerisation domain"/>
    <property type="match status" value="1"/>
</dbReference>
<dbReference type="Gene3D" id="3.30.70.360">
    <property type="match status" value="1"/>
</dbReference>
<dbReference type="GO" id="GO:0019877">
    <property type="term" value="P:diaminopimelate biosynthetic process"/>
    <property type="evidence" value="ECO:0007669"/>
    <property type="project" value="UniProtKB-ARBA"/>
</dbReference>
<feature type="binding site" evidence="2">
    <location>
        <position position="164"/>
    </location>
    <ligand>
        <name>Mn(2+)</name>
        <dbReference type="ChEBI" id="CHEBI:29035"/>
        <label>2</label>
    </ligand>
</feature>
<name>A0A7J0BFE0_9BACT</name>
<dbReference type="CDD" id="cd03886">
    <property type="entry name" value="M20_Acy1"/>
    <property type="match status" value="1"/>
</dbReference>
<organism evidence="4 5">
    <name type="scientific">Desulfovibrio subterraneus</name>
    <dbReference type="NCBI Taxonomy" id="2718620"/>
    <lineage>
        <taxon>Bacteria</taxon>
        <taxon>Pseudomonadati</taxon>
        <taxon>Thermodesulfobacteriota</taxon>
        <taxon>Desulfovibrionia</taxon>
        <taxon>Desulfovibrionales</taxon>
        <taxon>Desulfovibrionaceae</taxon>
        <taxon>Desulfovibrio</taxon>
    </lineage>
</organism>
<protein>
    <submittedName>
        <fullName evidence="4">Peptidase M20</fullName>
    </submittedName>
</protein>
<dbReference type="FunFam" id="3.30.70.360:FF:000001">
    <property type="entry name" value="N-acetyldiaminopimelate deacetylase"/>
    <property type="match status" value="1"/>
</dbReference>
<evidence type="ECO:0000313" key="4">
    <source>
        <dbReference type="EMBL" id="GFM31901.1"/>
    </source>
</evidence>
<proteinExistence type="predicted"/>
<dbReference type="PIRSF" id="PIRSF005962">
    <property type="entry name" value="Pept_M20D_amidohydro"/>
    <property type="match status" value="1"/>
</dbReference>
<evidence type="ECO:0000259" key="3">
    <source>
        <dbReference type="Pfam" id="PF07687"/>
    </source>
</evidence>
<dbReference type="Gene3D" id="3.40.630.10">
    <property type="entry name" value="Zn peptidases"/>
    <property type="match status" value="1"/>
</dbReference>
<dbReference type="GO" id="GO:0046872">
    <property type="term" value="F:metal ion binding"/>
    <property type="evidence" value="ECO:0007669"/>
    <property type="project" value="UniProtKB-KW"/>
</dbReference>
<evidence type="ECO:0000256" key="2">
    <source>
        <dbReference type="PIRSR" id="PIRSR005962-1"/>
    </source>
</evidence>
<dbReference type="InterPro" id="IPR002933">
    <property type="entry name" value="Peptidase_M20"/>
</dbReference>
<dbReference type="PANTHER" id="PTHR11014">
    <property type="entry name" value="PEPTIDASE M20 FAMILY MEMBER"/>
    <property type="match status" value="1"/>
</dbReference>
<evidence type="ECO:0000256" key="1">
    <source>
        <dbReference type="ARBA" id="ARBA00022801"/>
    </source>
</evidence>
<keyword evidence="2" id="KW-0464">Manganese</keyword>
<dbReference type="AlphaFoldDB" id="A0A7J0BFE0"/>
<evidence type="ECO:0000313" key="5">
    <source>
        <dbReference type="Proteomes" id="UP000503840"/>
    </source>
</evidence>
<dbReference type="Pfam" id="PF07687">
    <property type="entry name" value="M20_dimer"/>
    <property type="match status" value="1"/>
</dbReference>
<comment type="caution">
    <text evidence="4">The sequence shown here is derived from an EMBL/GenBank/DDBJ whole genome shotgun (WGS) entry which is preliminary data.</text>
</comment>
<feature type="binding site" evidence="2">
    <location>
        <position position="360"/>
    </location>
    <ligand>
        <name>Mn(2+)</name>
        <dbReference type="ChEBI" id="CHEBI:29035"/>
        <label>2</label>
    </ligand>
</feature>
<gene>
    <name evidence="4" type="ORF">DSM101010T_02660</name>
</gene>
<reference evidence="4 5" key="1">
    <citation type="submission" date="2020-05" db="EMBL/GenBank/DDBJ databases">
        <title>Draft genome sequence of Desulfovibrio sp. strain HN2T.</title>
        <authorList>
            <person name="Ueno A."/>
            <person name="Tamazawa S."/>
            <person name="Tamamura S."/>
            <person name="Murakami T."/>
            <person name="Kiyama T."/>
            <person name="Inomata H."/>
            <person name="Amano Y."/>
            <person name="Miyakawa K."/>
            <person name="Tamaki H."/>
            <person name="Naganuma T."/>
            <person name="Kaneko K."/>
        </authorList>
    </citation>
    <scope>NUCLEOTIDE SEQUENCE [LARGE SCALE GENOMIC DNA]</scope>
    <source>
        <strain evidence="4 5">HN2</strain>
    </source>
</reference>
<dbReference type="GO" id="GO:0050118">
    <property type="term" value="F:N-acetyldiaminopimelate deacetylase activity"/>
    <property type="evidence" value="ECO:0007669"/>
    <property type="project" value="UniProtKB-ARBA"/>
</dbReference>
<dbReference type="InterPro" id="IPR011650">
    <property type="entry name" value="Peptidase_M20_dimer"/>
</dbReference>
<dbReference type="InterPro" id="IPR017439">
    <property type="entry name" value="Amidohydrolase"/>
</dbReference>